<dbReference type="RefSeq" id="WP_378728501.1">
    <property type="nucleotide sequence ID" value="NZ_JBHRXF010000015.1"/>
</dbReference>
<reference evidence="1" key="1">
    <citation type="submission" date="2021-06" db="EMBL/GenBank/DDBJ databases">
        <title>Genome-based taxonomic framework of Microbacterium strains isolated from marine environment, the description of four new species and reclassification of four preexisting species.</title>
        <authorList>
            <person name="Lee S.D."/>
            <person name="Kim S.-M."/>
            <person name="Byeon Y.-S."/>
            <person name="Yang H.L."/>
            <person name="Kim I.S."/>
        </authorList>
    </citation>
    <scope>NUCLEOTIDE SEQUENCE</scope>
    <source>
        <strain evidence="1">KACC 20510</strain>
    </source>
</reference>
<evidence type="ECO:0000313" key="1">
    <source>
        <dbReference type="EMBL" id="MDN4463130.1"/>
    </source>
</evidence>
<sequence>MSKTREIRGLRAAVGAFGARSSRVLDAKVPGGGRPPETRDRRIAAIVAKLD</sequence>
<keyword evidence="2" id="KW-1185">Reference proteome</keyword>
<name>A0ABT8FPJ8_9MICO</name>
<organism evidence="1 2">
    <name type="scientific">Microbacterium aurantiacum</name>
    <dbReference type="NCBI Taxonomy" id="162393"/>
    <lineage>
        <taxon>Bacteria</taxon>
        <taxon>Bacillati</taxon>
        <taxon>Actinomycetota</taxon>
        <taxon>Actinomycetes</taxon>
        <taxon>Micrococcales</taxon>
        <taxon>Microbacteriaceae</taxon>
        <taxon>Microbacterium</taxon>
    </lineage>
</organism>
<protein>
    <submittedName>
        <fullName evidence="1">Uncharacterized protein</fullName>
    </submittedName>
</protein>
<evidence type="ECO:0000313" key="2">
    <source>
        <dbReference type="Proteomes" id="UP001172731"/>
    </source>
</evidence>
<dbReference type="Proteomes" id="UP001172731">
    <property type="component" value="Unassembled WGS sequence"/>
</dbReference>
<proteinExistence type="predicted"/>
<dbReference type="EMBL" id="JAHWXI010000001">
    <property type="protein sequence ID" value="MDN4463130.1"/>
    <property type="molecule type" value="Genomic_DNA"/>
</dbReference>
<comment type="caution">
    <text evidence="1">The sequence shown here is derived from an EMBL/GenBank/DDBJ whole genome shotgun (WGS) entry which is preliminary data.</text>
</comment>
<gene>
    <name evidence="1" type="ORF">KZC48_01755</name>
</gene>
<accession>A0ABT8FPJ8</accession>